<dbReference type="EMBL" id="BK032502">
    <property type="protein sequence ID" value="DAF43294.1"/>
    <property type="molecule type" value="Genomic_DNA"/>
</dbReference>
<organism evidence="1">
    <name type="scientific">Myoviridae sp. ctLYR7</name>
    <dbReference type="NCBI Taxonomy" id="2827679"/>
    <lineage>
        <taxon>Viruses</taxon>
        <taxon>Duplodnaviria</taxon>
        <taxon>Heunggongvirae</taxon>
        <taxon>Uroviricota</taxon>
        <taxon>Caudoviricetes</taxon>
    </lineage>
</organism>
<sequence length="30" mass="3681">MLRLWQLPPPPARQRQKQVHQSEQAFCFFL</sequence>
<evidence type="ECO:0000313" key="1">
    <source>
        <dbReference type="EMBL" id="DAF43294.1"/>
    </source>
</evidence>
<protein>
    <submittedName>
        <fullName evidence="1">Uncharacterized protein</fullName>
    </submittedName>
</protein>
<name>A0A8S5RWZ9_9CAUD</name>
<accession>A0A8S5RWZ9</accession>
<proteinExistence type="predicted"/>
<reference evidence="1" key="1">
    <citation type="journal article" date="2021" name="Proc. Natl. Acad. Sci. U.S.A.">
        <title>A Catalog of Tens of Thousands of Viruses from Human Metagenomes Reveals Hidden Associations with Chronic Diseases.</title>
        <authorList>
            <person name="Tisza M.J."/>
            <person name="Buck C.B."/>
        </authorList>
    </citation>
    <scope>NUCLEOTIDE SEQUENCE</scope>
    <source>
        <strain evidence="1">CtLYR7</strain>
    </source>
</reference>